<dbReference type="GO" id="GO:0006508">
    <property type="term" value="P:proteolysis"/>
    <property type="evidence" value="ECO:0007669"/>
    <property type="project" value="UniProtKB-KW"/>
</dbReference>
<dbReference type="GO" id="GO:0008237">
    <property type="term" value="F:metallopeptidase activity"/>
    <property type="evidence" value="ECO:0007669"/>
    <property type="project" value="UniProtKB-KW"/>
</dbReference>
<evidence type="ECO:0000256" key="3">
    <source>
        <dbReference type="ARBA" id="ARBA00022801"/>
    </source>
</evidence>
<protein>
    <submittedName>
        <fullName evidence="10">Insulinase family protein</fullName>
    </submittedName>
</protein>
<dbReference type="InterPro" id="IPR007863">
    <property type="entry name" value="Peptidase_M16_C"/>
</dbReference>
<keyword evidence="11" id="KW-1185">Reference proteome</keyword>
<dbReference type="Gene3D" id="3.30.830.10">
    <property type="entry name" value="Metalloenzyme, LuxS/M16 peptidase-like"/>
    <property type="match status" value="4"/>
</dbReference>
<name>A0A563TYB1_9SPHI</name>
<evidence type="ECO:0000259" key="9">
    <source>
        <dbReference type="Pfam" id="PF05193"/>
    </source>
</evidence>
<evidence type="ECO:0000256" key="7">
    <source>
        <dbReference type="SAM" id="SignalP"/>
    </source>
</evidence>
<dbReference type="InterPro" id="IPR011249">
    <property type="entry name" value="Metalloenz_LuxS/M16"/>
</dbReference>
<evidence type="ECO:0000256" key="1">
    <source>
        <dbReference type="ARBA" id="ARBA00007261"/>
    </source>
</evidence>
<dbReference type="SUPFAM" id="SSF63411">
    <property type="entry name" value="LuxS/MPP-like metallohydrolase"/>
    <property type="match status" value="4"/>
</dbReference>
<evidence type="ECO:0000313" key="10">
    <source>
        <dbReference type="EMBL" id="TWR24326.1"/>
    </source>
</evidence>
<keyword evidence="3" id="KW-0378">Hydrolase</keyword>
<dbReference type="OrthoDB" id="9811314at2"/>
<comment type="similarity">
    <text evidence="1">Belongs to the peptidase M16 family.</text>
</comment>
<feature type="domain" description="Peptidase M16 C-terminal" evidence="9">
    <location>
        <begin position="229"/>
        <end position="410"/>
    </location>
</feature>
<dbReference type="InterPro" id="IPR011765">
    <property type="entry name" value="Pept_M16_N"/>
</dbReference>
<comment type="caution">
    <text evidence="10">The sequence shown here is derived from an EMBL/GenBank/DDBJ whole genome shotgun (WGS) entry which is preliminary data.</text>
</comment>
<feature type="domain" description="Peptidase M16 N-terminal" evidence="8">
    <location>
        <begin position="73"/>
        <end position="215"/>
    </location>
</feature>
<gene>
    <name evidence="10" type="ORF">FPZ42_17775</name>
</gene>
<dbReference type="RefSeq" id="WP_146273203.1">
    <property type="nucleotide sequence ID" value="NZ_VOEI01000007.1"/>
</dbReference>
<evidence type="ECO:0000256" key="2">
    <source>
        <dbReference type="ARBA" id="ARBA00022670"/>
    </source>
</evidence>
<feature type="region of interest" description="Disordered" evidence="6">
    <location>
        <begin position="24"/>
        <end position="43"/>
    </location>
</feature>
<sequence>MNFNRTLSVAALALIIAAGTANAQVKKRAPQPSPRNKPGISRSQLVADGALPTDKNVVIGKLPNGLTYYIRHNEQPQNRAELYLVNKVGSILEDDNQQGLAHFTEHMAFNGTRDFPKNALVNYLQKSGIRFGADLNAYTSFDETVYQLPLPTDSAAVFENGFKILANWAGYVSFDPAEIDKERGVVLEEERLRGKNAQERLSQQTLPALLNNSRYANRIPIGKEDILKSFTPETIKSFYHDWYRPDLQAVIAVGDFDVKRVEALIKANFSGLQNPPNEKPRPDYAVPPMPGTVVKIATDKEFPYTMAQIIMKHPQRVAKTEAGLMQDMRVNLFNYMLSQRMNELQQRPDPPFLYARASYGPLIGKMDAFSAVVVGKPDNFENSVKAMMAEVERARKFGFTLTEFERARQAALIGMQNAFYERNKTNSANYVREYQQNFLKGEAIPGIEFEYNYYISNMNKISLEEMNAMAGKYISDQNRTIVVQGPEKDKDKLPDEKTILNWIGTAGNGITAYVDNVTSKPLMEKAPQPGKIVAETQDSTMGTTTLTLSNGVKVIMKPTDFKNDQILLNGFAAGGTSLASDNDYTSASLAASIIGSSGISEFNQGQLDKMLADKNVSISPYITETTQGIRGVFSPRDLETAMQLTNLYITQPRKDQDIWQGNINQTKALLANRNLDPGSVYQDTVSSVLSGNNFRGMPTTVARLSSASLDKAYNFYKDRFADASNFTFVLVGSFDPILIRPMLEAYLGSLPSTNKKETFRNLKMYPLPGAYTKTVNKGIDDKANVQLIFSGPYMYNDMNNIQMDALEEVLNIKLTERLREQESGSYAPGIKATYVKNPESRYTVTIAFTCATANVDKLIAAALEEINKIKQTGATQADIDKFKAEDARSTQVQLKQNVAWLGLLASSAQNNENPDQILSHVKNLDTVTPQTTKDAAVKYLNMTNLARVILLPEKK</sequence>
<keyword evidence="7" id="KW-0732">Signal</keyword>
<dbReference type="Proteomes" id="UP000318010">
    <property type="component" value="Unassembled WGS sequence"/>
</dbReference>
<evidence type="ECO:0000256" key="6">
    <source>
        <dbReference type="SAM" id="MobiDB-lite"/>
    </source>
</evidence>
<reference evidence="10 11" key="1">
    <citation type="submission" date="2019-07" db="EMBL/GenBank/DDBJ databases">
        <authorList>
            <person name="Kim J."/>
        </authorList>
    </citation>
    <scope>NUCLEOTIDE SEQUENCE [LARGE SCALE GENOMIC DNA]</scope>
    <source>
        <strain evidence="10 11">MJ1a</strain>
    </source>
</reference>
<dbReference type="Pfam" id="PF00675">
    <property type="entry name" value="Peptidase_M16"/>
    <property type="match status" value="1"/>
</dbReference>
<dbReference type="InterPro" id="IPR050626">
    <property type="entry name" value="Peptidase_M16"/>
</dbReference>
<feature type="chain" id="PRO_5021962780" evidence="7">
    <location>
        <begin position="24"/>
        <end position="955"/>
    </location>
</feature>
<evidence type="ECO:0000259" key="8">
    <source>
        <dbReference type="Pfam" id="PF00675"/>
    </source>
</evidence>
<keyword evidence="2" id="KW-0645">Protease</keyword>
<feature type="domain" description="Peptidase M16 C-terminal" evidence="9">
    <location>
        <begin position="707"/>
        <end position="884"/>
    </location>
</feature>
<dbReference type="PANTHER" id="PTHR43690">
    <property type="entry name" value="NARDILYSIN"/>
    <property type="match status" value="1"/>
</dbReference>
<organism evidence="10 11">
    <name type="scientific">Mucilaginibacter achroorhodeus</name>
    <dbReference type="NCBI Taxonomy" id="2599294"/>
    <lineage>
        <taxon>Bacteria</taxon>
        <taxon>Pseudomonadati</taxon>
        <taxon>Bacteroidota</taxon>
        <taxon>Sphingobacteriia</taxon>
        <taxon>Sphingobacteriales</taxon>
        <taxon>Sphingobacteriaceae</taxon>
        <taxon>Mucilaginibacter</taxon>
    </lineage>
</organism>
<dbReference type="EMBL" id="VOEI01000007">
    <property type="protein sequence ID" value="TWR24326.1"/>
    <property type="molecule type" value="Genomic_DNA"/>
</dbReference>
<dbReference type="PANTHER" id="PTHR43690:SF34">
    <property type="entry name" value="ZINC PROTEASE PQQL-LIKE"/>
    <property type="match status" value="1"/>
</dbReference>
<proteinExistence type="inferred from homology"/>
<evidence type="ECO:0000256" key="5">
    <source>
        <dbReference type="ARBA" id="ARBA00023049"/>
    </source>
</evidence>
<dbReference type="AlphaFoldDB" id="A0A563TYB1"/>
<evidence type="ECO:0000256" key="4">
    <source>
        <dbReference type="ARBA" id="ARBA00022833"/>
    </source>
</evidence>
<accession>A0A563TYB1</accession>
<keyword evidence="4" id="KW-0862">Zinc</keyword>
<dbReference type="GO" id="GO:0046872">
    <property type="term" value="F:metal ion binding"/>
    <property type="evidence" value="ECO:0007669"/>
    <property type="project" value="InterPro"/>
</dbReference>
<dbReference type="Pfam" id="PF05193">
    <property type="entry name" value="Peptidase_M16_C"/>
    <property type="match status" value="2"/>
</dbReference>
<feature type="signal peptide" evidence="7">
    <location>
        <begin position="1"/>
        <end position="23"/>
    </location>
</feature>
<keyword evidence="5" id="KW-0482">Metalloprotease</keyword>
<evidence type="ECO:0000313" key="11">
    <source>
        <dbReference type="Proteomes" id="UP000318010"/>
    </source>
</evidence>